<reference evidence="3 4" key="1">
    <citation type="submission" date="2015-08" db="EMBL/GenBank/DDBJ databases">
        <authorList>
            <person name="Babu N.S."/>
            <person name="Beckwith C.J."/>
            <person name="Beseler K.G."/>
            <person name="Brison A."/>
            <person name="Carone J.V."/>
            <person name="Caskin T.P."/>
            <person name="Diamond M."/>
            <person name="Durham M.E."/>
            <person name="Foxe J.M."/>
            <person name="Go M."/>
            <person name="Henderson B.A."/>
            <person name="Jones I.B."/>
            <person name="McGettigan J.A."/>
            <person name="Micheletti S.J."/>
            <person name="Nasrallah M.E."/>
            <person name="Ortiz D."/>
            <person name="Piller C.R."/>
            <person name="Privatt S.R."/>
            <person name="Schneider S.L."/>
            <person name="Sharp S."/>
            <person name="Smith T.C."/>
            <person name="Stanton J.D."/>
            <person name="Ullery H.E."/>
            <person name="Wilson R.J."/>
            <person name="Serrano M.G."/>
            <person name="Buck G."/>
            <person name="Lee V."/>
            <person name="Wang Y."/>
            <person name="Carvalho R."/>
            <person name="Voegtly L."/>
            <person name="Shi R."/>
            <person name="Duckworth R."/>
            <person name="Johnson A."/>
            <person name="Loviza R."/>
            <person name="Walstead R."/>
            <person name="Shah Z."/>
            <person name="Kiflezghi M."/>
            <person name="Wade K."/>
            <person name="Ball S.L."/>
            <person name="Bradley K.W."/>
            <person name="Asai D.J."/>
            <person name="Bowman C.A."/>
            <person name="Russell D.A."/>
            <person name="Pope W.H."/>
            <person name="Jacobs-Sera D."/>
            <person name="Hendrix R.W."/>
            <person name="Hatfull G.F."/>
        </authorList>
    </citation>
    <scope>NUCLEOTIDE SEQUENCE [LARGE SCALE GENOMIC DNA]</scope>
    <source>
        <strain evidence="3 4">DSM 27648</strain>
    </source>
</reference>
<accession>A0A0K1Q195</accession>
<dbReference type="Pfam" id="PF21832">
    <property type="entry name" value="DUF6892"/>
    <property type="match status" value="1"/>
</dbReference>
<evidence type="ECO:0000313" key="3">
    <source>
        <dbReference type="EMBL" id="AKU99512.1"/>
    </source>
</evidence>
<evidence type="ECO:0000313" key="4">
    <source>
        <dbReference type="Proteomes" id="UP000064967"/>
    </source>
</evidence>
<dbReference type="InterPro" id="IPR054187">
    <property type="entry name" value="DUF6892"/>
</dbReference>
<feature type="domain" description="DUF6892" evidence="2">
    <location>
        <begin position="216"/>
        <end position="332"/>
    </location>
</feature>
<dbReference type="AlphaFoldDB" id="A0A0K1Q195"/>
<evidence type="ECO:0000259" key="2">
    <source>
        <dbReference type="Pfam" id="PF21832"/>
    </source>
</evidence>
<organism evidence="3 4">
    <name type="scientific">Labilithrix luteola</name>
    <dbReference type="NCBI Taxonomy" id="1391654"/>
    <lineage>
        <taxon>Bacteria</taxon>
        <taxon>Pseudomonadati</taxon>
        <taxon>Myxococcota</taxon>
        <taxon>Polyangia</taxon>
        <taxon>Polyangiales</taxon>
        <taxon>Labilitrichaceae</taxon>
        <taxon>Labilithrix</taxon>
    </lineage>
</organism>
<dbReference type="EMBL" id="CP012333">
    <property type="protein sequence ID" value="AKU99512.1"/>
    <property type="molecule type" value="Genomic_DNA"/>
</dbReference>
<keyword evidence="4" id="KW-1185">Reference proteome</keyword>
<gene>
    <name evidence="3" type="ORF">AKJ09_06176</name>
</gene>
<dbReference type="KEGG" id="llu:AKJ09_06176"/>
<dbReference type="RefSeq" id="WP_146650957.1">
    <property type="nucleotide sequence ID" value="NZ_CP012333.1"/>
</dbReference>
<name>A0A0K1Q195_9BACT</name>
<dbReference type="Proteomes" id="UP000064967">
    <property type="component" value="Chromosome"/>
</dbReference>
<sequence length="403" mass="43651">MAYFDQFLEVHSLTTERAFTAAELSAMKNAGVPEVTVGLLERFGFANASQRYFTVNPLEHAALLDAWGVDSTRCFVFMRSALGALFASMDDDKILCLDAQQGVSNVVEGEIAPLYVAMDMFSLNNLLDEKGAAPPARSQMVTLTPPLSKAKVFDKCKTEVVDFVEESMRLAELRQGKLKSYEGVPKRKAAPGQAKATPHASANPKDQSAATKVEGIRFPDRALQLFVVANLWKQGLLGEDVITEALEPIGNRGDDLDEDEKIDAALEALSQLPLPSKVTSKLDSLAFVLDFEIFFERLIGVETGGEADYKDLRSLDGISALAKLESLDLRNLSLPYGPELDLAPLAKHPALKTIMLGVGAIKSVKSLATISTLERLGVPHGIDVPPDLPKKLAPLVVRVDDCG</sequence>
<proteinExistence type="predicted"/>
<dbReference type="OrthoDB" id="3383969at2"/>
<feature type="region of interest" description="Disordered" evidence="1">
    <location>
        <begin position="182"/>
        <end position="209"/>
    </location>
</feature>
<protein>
    <recommendedName>
        <fullName evidence="2">DUF6892 domain-containing protein</fullName>
    </recommendedName>
</protein>
<evidence type="ECO:0000256" key="1">
    <source>
        <dbReference type="SAM" id="MobiDB-lite"/>
    </source>
</evidence>